<feature type="non-terminal residue" evidence="1">
    <location>
        <position position="1"/>
    </location>
</feature>
<gene>
    <name evidence="1" type="ORF">HJC23_006464</name>
</gene>
<evidence type="ECO:0000313" key="2">
    <source>
        <dbReference type="Proteomes" id="UP001516023"/>
    </source>
</evidence>
<organism evidence="1 2">
    <name type="scientific">Cyclotella cryptica</name>
    <dbReference type="NCBI Taxonomy" id="29204"/>
    <lineage>
        <taxon>Eukaryota</taxon>
        <taxon>Sar</taxon>
        <taxon>Stramenopiles</taxon>
        <taxon>Ochrophyta</taxon>
        <taxon>Bacillariophyta</taxon>
        <taxon>Coscinodiscophyceae</taxon>
        <taxon>Thalassiosirophycidae</taxon>
        <taxon>Stephanodiscales</taxon>
        <taxon>Stephanodiscaceae</taxon>
        <taxon>Cyclotella</taxon>
    </lineage>
</organism>
<keyword evidence="2" id="KW-1185">Reference proteome</keyword>
<dbReference type="EMBL" id="JABMIG020000010">
    <property type="protein sequence ID" value="KAL3804073.1"/>
    <property type="molecule type" value="Genomic_DNA"/>
</dbReference>
<dbReference type="AlphaFoldDB" id="A0ABD3QV40"/>
<sequence>SLLKLACFGHLPRGIAATPFIALHDIPSYGLASWEFDTDMGTIKSALFAIVYRDCVHGKDKNVMLNMGVIGAFVVMRTLSRHIVVLLHWIVLGSFDWDMIQQLLLNGVDSAALFGAAAAAMKVAYNRNWTSKFPN</sequence>
<proteinExistence type="predicted"/>
<evidence type="ECO:0000313" key="1">
    <source>
        <dbReference type="EMBL" id="KAL3804073.1"/>
    </source>
</evidence>
<dbReference type="Proteomes" id="UP001516023">
    <property type="component" value="Unassembled WGS sequence"/>
</dbReference>
<accession>A0ABD3QV40</accession>
<comment type="caution">
    <text evidence="1">The sequence shown here is derived from an EMBL/GenBank/DDBJ whole genome shotgun (WGS) entry which is preliminary data.</text>
</comment>
<reference evidence="1 2" key="1">
    <citation type="journal article" date="2020" name="G3 (Bethesda)">
        <title>Improved Reference Genome for Cyclotella cryptica CCMP332, a Model for Cell Wall Morphogenesis, Salinity Adaptation, and Lipid Production in Diatoms (Bacillariophyta).</title>
        <authorList>
            <person name="Roberts W.R."/>
            <person name="Downey K.M."/>
            <person name="Ruck E.C."/>
            <person name="Traller J.C."/>
            <person name="Alverson A.J."/>
        </authorList>
    </citation>
    <scope>NUCLEOTIDE SEQUENCE [LARGE SCALE GENOMIC DNA]</scope>
    <source>
        <strain evidence="1 2">CCMP332</strain>
    </source>
</reference>
<name>A0ABD3QV40_9STRA</name>
<protein>
    <submittedName>
        <fullName evidence="1">Uncharacterized protein</fullName>
    </submittedName>
</protein>